<reference evidence="1" key="1">
    <citation type="submission" date="2023-06" db="EMBL/GenBank/DDBJ databases">
        <authorList>
            <person name="Noh H."/>
        </authorList>
    </citation>
    <scope>NUCLEOTIDE SEQUENCE</scope>
    <source>
        <strain evidence="1">DUCC20226</strain>
    </source>
</reference>
<dbReference type="EMBL" id="JAUJFL010000004">
    <property type="protein sequence ID" value="KAK2605129.1"/>
    <property type="molecule type" value="Genomic_DNA"/>
</dbReference>
<dbReference type="Proteomes" id="UP001265746">
    <property type="component" value="Unassembled WGS sequence"/>
</dbReference>
<comment type="caution">
    <text evidence="1">The sequence shown here is derived from an EMBL/GenBank/DDBJ whole genome shotgun (WGS) entry which is preliminary data.</text>
</comment>
<proteinExistence type="predicted"/>
<sequence>MDSSTIKETVMRQVQLESNTSNARMLIEAENERDLFREVPPKAWIICFERRASMLHIVHGGEANFQITSSSTYPALADCFTLFSTY</sequence>
<organism evidence="1 2">
    <name type="scientific">Phomopsis amygdali</name>
    <name type="common">Fusicoccum amygdali</name>
    <dbReference type="NCBI Taxonomy" id="1214568"/>
    <lineage>
        <taxon>Eukaryota</taxon>
        <taxon>Fungi</taxon>
        <taxon>Dikarya</taxon>
        <taxon>Ascomycota</taxon>
        <taxon>Pezizomycotina</taxon>
        <taxon>Sordariomycetes</taxon>
        <taxon>Sordariomycetidae</taxon>
        <taxon>Diaporthales</taxon>
        <taxon>Diaporthaceae</taxon>
        <taxon>Diaporthe</taxon>
    </lineage>
</organism>
<evidence type="ECO:0000313" key="1">
    <source>
        <dbReference type="EMBL" id="KAK2605129.1"/>
    </source>
</evidence>
<dbReference type="AlphaFoldDB" id="A0AAD9SCE0"/>
<accession>A0AAD9SCE0</accession>
<gene>
    <name evidence="1" type="ORF">N8I77_007996</name>
</gene>
<protein>
    <submittedName>
        <fullName evidence="1">Uncharacterized protein</fullName>
    </submittedName>
</protein>
<evidence type="ECO:0000313" key="2">
    <source>
        <dbReference type="Proteomes" id="UP001265746"/>
    </source>
</evidence>
<name>A0AAD9SCE0_PHOAM</name>
<keyword evidence="2" id="KW-1185">Reference proteome</keyword>